<sequence>MGFTRKSSSKSNREGWGMGFFLVFFPEEDTIANNNKLPNHQFSQSSCHSSLKRTNSANLFTKAQSTISICALLIFITLLLFTLSTFDPTPTPTTHFTSRRHLSSNSQFATKPTKRSAWPLNFLTPSFPKPKAKPPVTHALQGMGTLYRRGTFAMNDLLVCHVTESVTLQELRLFLRVLHRSGLTSKSDVVFIFPSSTSGSYNSAILEENDSFLKLFQKYYDVVNDSGSNATSLDSVASFDVTQFVKACKKGKERGETLWGRKFRSNSSGDGEAELTRLGYGSVVSFEVDELDPENTLGGFLDHVPMSLRRWASYPMLLGRLRKNFKHVMLVDVKDVLMLGDPLGRVRNRSPESVWLSTLVQSTPSKHGRKNSVSSAVIMGGNRGVRRLSSAMLMEIVRAAVQAQHKRKNPVSESGLLNQLVKNGFLLKSINLVSSTEPIHDASSLSELSSYSPSSSNYTVVRRGNNNNISLNAAIMKHICSFPVDSLVYSDC</sequence>
<gene>
    <name evidence="3" type="ORF">RJ639_044778</name>
</gene>
<dbReference type="Pfam" id="PF25002">
    <property type="entry name" value="DUF7780"/>
    <property type="match status" value="1"/>
</dbReference>
<evidence type="ECO:0000313" key="3">
    <source>
        <dbReference type="EMBL" id="KAK3023512.1"/>
    </source>
</evidence>
<dbReference type="Proteomes" id="UP001188597">
    <property type="component" value="Unassembled WGS sequence"/>
</dbReference>
<keyword evidence="1" id="KW-1133">Transmembrane helix</keyword>
<dbReference type="AlphaFoldDB" id="A0AA88WB14"/>
<proteinExistence type="predicted"/>
<keyword evidence="4" id="KW-1185">Reference proteome</keyword>
<dbReference type="InterPro" id="IPR056682">
    <property type="entry name" value="DUF7780"/>
</dbReference>
<feature type="domain" description="DUF7780" evidence="2">
    <location>
        <begin position="138"/>
        <end position="437"/>
    </location>
</feature>
<name>A0AA88WB14_9ASTE</name>
<comment type="caution">
    <text evidence="3">The sequence shown here is derived from an EMBL/GenBank/DDBJ whole genome shotgun (WGS) entry which is preliminary data.</text>
</comment>
<organism evidence="3 4">
    <name type="scientific">Escallonia herrerae</name>
    <dbReference type="NCBI Taxonomy" id="1293975"/>
    <lineage>
        <taxon>Eukaryota</taxon>
        <taxon>Viridiplantae</taxon>
        <taxon>Streptophyta</taxon>
        <taxon>Embryophyta</taxon>
        <taxon>Tracheophyta</taxon>
        <taxon>Spermatophyta</taxon>
        <taxon>Magnoliopsida</taxon>
        <taxon>eudicotyledons</taxon>
        <taxon>Gunneridae</taxon>
        <taxon>Pentapetalae</taxon>
        <taxon>asterids</taxon>
        <taxon>campanulids</taxon>
        <taxon>Escalloniales</taxon>
        <taxon>Escalloniaceae</taxon>
        <taxon>Escallonia</taxon>
    </lineage>
</organism>
<dbReference type="EMBL" id="JAVXUP010000651">
    <property type="protein sequence ID" value="KAK3023512.1"/>
    <property type="molecule type" value="Genomic_DNA"/>
</dbReference>
<protein>
    <recommendedName>
        <fullName evidence="2">DUF7780 domain-containing protein</fullName>
    </recommendedName>
</protein>
<keyword evidence="1" id="KW-0472">Membrane</keyword>
<reference evidence="3" key="1">
    <citation type="submission" date="2022-12" db="EMBL/GenBank/DDBJ databases">
        <title>Draft genome assemblies for two species of Escallonia (Escalloniales).</title>
        <authorList>
            <person name="Chanderbali A."/>
            <person name="Dervinis C."/>
            <person name="Anghel I."/>
            <person name="Soltis D."/>
            <person name="Soltis P."/>
            <person name="Zapata F."/>
        </authorList>
    </citation>
    <scope>NUCLEOTIDE SEQUENCE</scope>
    <source>
        <strain evidence="3">UCBG64.0493</strain>
        <tissue evidence="3">Leaf</tissue>
    </source>
</reference>
<evidence type="ECO:0000256" key="1">
    <source>
        <dbReference type="SAM" id="Phobius"/>
    </source>
</evidence>
<keyword evidence="1" id="KW-0812">Transmembrane</keyword>
<evidence type="ECO:0000313" key="4">
    <source>
        <dbReference type="Proteomes" id="UP001188597"/>
    </source>
</evidence>
<feature type="transmembrane region" description="Helical" evidence="1">
    <location>
        <begin position="66"/>
        <end position="86"/>
    </location>
</feature>
<accession>A0AA88WB14</accession>
<dbReference type="PANTHER" id="PTHR34960">
    <property type="entry name" value="EMB|CAB68146.1-RELATED"/>
    <property type="match status" value="1"/>
</dbReference>
<evidence type="ECO:0000259" key="2">
    <source>
        <dbReference type="Pfam" id="PF25002"/>
    </source>
</evidence>
<dbReference type="PANTHER" id="PTHR34960:SF1">
    <property type="entry name" value="EMB|CAB68146.1-RELATED"/>
    <property type="match status" value="1"/>
</dbReference>